<dbReference type="EMBL" id="MN739011">
    <property type="protein sequence ID" value="QHT34951.1"/>
    <property type="molecule type" value="Genomic_DNA"/>
</dbReference>
<protein>
    <submittedName>
        <fullName evidence="2">Uncharacterized protein</fullName>
    </submittedName>
</protein>
<sequence>MDNTMRKHASGGGPLGELRPLAPALVTGGGPLGELRPLAPADFVDVKPITGGSGAADYALAVYGAGDAQHAVPGSNVIAMNNPNAAPIAAVPVTGGNRGGRGMLTNMAVPALLLYANTKFKRSAKKMRKSVRRTAKKIRKMGKGKSKGKKGTRGKR</sequence>
<dbReference type="AlphaFoldDB" id="A0A6C0F231"/>
<name>A0A6C0F231_9ZZZZ</name>
<feature type="region of interest" description="Disordered" evidence="1">
    <location>
        <begin position="126"/>
        <end position="156"/>
    </location>
</feature>
<evidence type="ECO:0000256" key="1">
    <source>
        <dbReference type="SAM" id="MobiDB-lite"/>
    </source>
</evidence>
<evidence type="ECO:0000313" key="2">
    <source>
        <dbReference type="EMBL" id="QHT34951.1"/>
    </source>
</evidence>
<organism evidence="2">
    <name type="scientific">viral metagenome</name>
    <dbReference type="NCBI Taxonomy" id="1070528"/>
    <lineage>
        <taxon>unclassified sequences</taxon>
        <taxon>metagenomes</taxon>
        <taxon>organismal metagenomes</taxon>
    </lineage>
</organism>
<accession>A0A6C0F231</accession>
<reference evidence="2" key="1">
    <citation type="journal article" date="2020" name="Nature">
        <title>Giant virus diversity and host interactions through global metagenomics.</title>
        <authorList>
            <person name="Schulz F."/>
            <person name="Roux S."/>
            <person name="Paez-Espino D."/>
            <person name="Jungbluth S."/>
            <person name="Walsh D.A."/>
            <person name="Denef V.J."/>
            <person name="McMahon K.D."/>
            <person name="Konstantinidis K.T."/>
            <person name="Eloe-Fadrosh E.A."/>
            <person name="Kyrpides N.C."/>
            <person name="Woyke T."/>
        </authorList>
    </citation>
    <scope>NUCLEOTIDE SEQUENCE</scope>
    <source>
        <strain evidence="2">GVMAG-M-3300009180-1</strain>
    </source>
</reference>
<proteinExistence type="predicted"/>